<gene>
    <name evidence="3" type="ORF">CERSUDRAFT_37693</name>
</gene>
<evidence type="ECO:0000313" key="3">
    <source>
        <dbReference type="EMBL" id="EMD37967.1"/>
    </source>
</evidence>
<name>M2RHK9_CERS8</name>
<dbReference type="GO" id="GO:0006310">
    <property type="term" value="P:DNA recombination"/>
    <property type="evidence" value="ECO:0007669"/>
    <property type="project" value="UniProtKB-KW"/>
</dbReference>
<dbReference type="GO" id="GO:0000723">
    <property type="term" value="P:telomere maintenance"/>
    <property type="evidence" value="ECO:0007669"/>
    <property type="project" value="InterPro"/>
</dbReference>
<feature type="non-terminal residue" evidence="3">
    <location>
        <position position="1"/>
    </location>
</feature>
<evidence type="ECO:0000259" key="2">
    <source>
        <dbReference type="Pfam" id="PF05970"/>
    </source>
</evidence>
<dbReference type="AlphaFoldDB" id="M2RHK9"/>
<comment type="catalytic activity">
    <reaction evidence="1">
        <text>ATP + H2O = ADP + phosphate + H(+)</text>
        <dbReference type="Rhea" id="RHEA:13065"/>
        <dbReference type="ChEBI" id="CHEBI:15377"/>
        <dbReference type="ChEBI" id="CHEBI:15378"/>
        <dbReference type="ChEBI" id="CHEBI:30616"/>
        <dbReference type="ChEBI" id="CHEBI:43474"/>
        <dbReference type="ChEBI" id="CHEBI:456216"/>
        <dbReference type="EC" id="5.6.2.3"/>
    </reaction>
</comment>
<dbReference type="EMBL" id="KB445795">
    <property type="protein sequence ID" value="EMD37967.1"/>
    <property type="molecule type" value="Genomic_DNA"/>
</dbReference>
<dbReference type="InterPro" id="IPR010285">
    <property type="entry name" value="DNA_helicase_pif1-like_DEAD"/>
</dbReference>
<dbReference type="OrthoDB" id="5599845at2759"/>
<dbReference type="GO" id="GO:0016887">
    <property type="term" value="F:ATP hydrolysis activity"/>
    <property type="evidence" value="ECO:0007669"/>
    <property type="project" value="RHEA"/>
</dbReference>
<comment type="similarity">
    <text evidence="1">Belongs to the helicase family.</text>
</comment>
<dbReference type="EC" id="5.6.2.3" evidence="1"/>
<feature type="non-terminal residue" evidence="3">
    <location>
        <position position="55"/>
    </location>
</feature>
<evidence type="ECO:0000313" key="4">
    <source>
        <dbReference type="Proteomes" id="UP000016930"/>
    </source>
</evidence>
<feature type="domain" description="DNA helicase Pif1-like DEAD-box helicase" evidence="2">
    <location>
        <begin position="10"/>
        <end position="55"/>
    </location>
</feature>
<keyword evidence="1" id="KW-0067">ATP-binding</keyword>
<keyword evidence="1" id="KW-0227">DNA damage</keyword>
<reference evidence="3 4" key="1">
    <citation type="journal article" date="2012" name="Proc. Natl. Acad. Sci. U.S.A.">
        <title>Comparative genomics of Ceriporiopsis subvermispora and Phanerochaete chrysosporium provide insight into selective ligninolysis.</title>
        <authorList>
            <person name="Fernandez-Fueyo E."/>
            <person name="Ruiz-Duenas F.J."/>
            <person name="Ferreira P."/>
            <person name="Floudas D."/>
            <person name="Hibbett D.S."/>
            <person name="Canessa P."/>
            <person name="Larrondo L.F."/>
            <person name="James T.Y."/>
            <person name="Seelenfreund D."/>
            <person name="Lobos S."/>
            <person name="Polanco R."/>
            <person name="Tello M."/>
            <person name="Honda Y."/>
            <person name="Watanabe T."/>
            <person name="Watanabe T."/>
            <person name="Ryu J.S."/>
            <person name="Kubicek C.P."/>
            <person name="Schmoll M."/>
            <person name="Gaskell J."/>
            <person name="Hammel K.E."/>
            <person name="St John F.J."/>
            <person name="Vanden Wymelenberg A."/>
            <person name="Sabat G."/>
            <person name="Splinter BonDurant S."/>
            <person name="Syed K."/>
            <person name="Yadav J.S."/>
            <person name="Doddapaneni H."/>
            <person name="Subramanian V."/>
            <person name="Lavin J.L."/>
            <person name="Oguiza J.A."/>
            <person name="Perez G."/>
            <person name="Pisabarro A.G."/>
            <person name="Ramirez L."/>
            <person name="Santoyo F."/>
            <person name="Master E."/>
            <person name="Coutinho P.M."/>
            <person name="Henrissat B."/>
            <person name="Lombard V."/>
            <person name="Magnuson J.K."/>
            <person name="Kuees U."/>
            <person name="Hori C."/>
            <person name="Igarashi K."/>
            <person name="Samejima M."/>
            <person name="Held B.W."/>
            <person name="Barry K.W."/>
            <person name="LaButti K.M."/>
            <person name="Lapidus A."/>
            <person name="Lindquist E.A."/>
            <person name="Lucas S.M."/>
            <person name="Riley R."/>
            <person name="Salamov A.A."/>
            <person name="Hoffmeister D."/>
            <person name="Schwenk D."/>
            <person name="Hadar Y."/>
            <person name="Yarden O."/>
            <person name="de Vries R.P."/>
            <person name="Wiebenga A."/>
            <person name="Stenlid J."/>
            <person name="Eastwood D."/>
            <person name="Grigoriev I.V."/>
            <person name="Berka R.M."/>
            <person name="Blanchette R.A."/>
            <person name="Kersten P."/>
            <person name="Martinez A.T."/>
            <person name="Vicuna R."/>
            <person name="Cullen D."/>
        </authorList>
    </citation>
    <scope>NUCLEOTIDE SEQUENCE [LARGE SCALE GENOMIC DNA]</scope>
    <source>
        <strain evidence="3 4">B</strain>
    </source>
</reference>
<keyword evidence="1" id="KW-0547">Nucleotide-binding</keyword>
<dbReference type="PANTHER" id="PTHR10492:SF90">
    <property type="entry name" value="ATP-DEPENDENT DNA HELICASE"/>
    <property type="match status" value="1"/>
</dbReference>
<dbReference type="Pfam" id="PF05970">
    <property type="entry name" value="PIF1"/>
    <property type="match status" value="1"/>
</dbReference>
<sequence>WPYGQADHYIAGAVDHTLCDIHDSDRLFGGITVVMGGDFQQILPVILRGSRAQIV</sequence>
<comment type="cofactor">
    <cofactor evidence="1">
        <name>Mg(2+)</name>
        <dbReference type="ChEBI" id="CHEBI:18420"/>
    </cofactor>
</comment>
<keyword evidence="1" id="KW-0233">DNA recombination</keyword>
<keyword evidence="4" id="KW-1185">Reference proteome</keyword>
<dbReference type="GO" id="GO:0043139">
    <property type="term" value="F:5'-3' DNA helicase activity"/>
    <property type="evidence" value="ECO:0007669"/>
    <property type="project" value="UniProtKB-EC"/>
</dbReference>
<dbReference type="Proteomes" id="UP000016930">
    <property type="component" value="Unassembled WGS sequence"/>
</dbReference>
<keyword evidence="1" id="KW-0234">DNA repair</keyword>
<dbReference type="GO" id="GO:0005524">
    <property type="term" value="F:ATP binding"/>
    <property type="evidence" value="ECO:0007669"/>
    <property type="project" value="UniProtKB-KW"/>
</dbReference>
<keyword evidence="1" id="KW-0378">Hydrolase</keyword>
<dbReference type="HOGENOM" id="CLU_001324_8_2_1"/>
<protein>
    <recommendedName>
        <fullName evidence="1">ATP-dependent DNA helicase</fullName>
        <ecNumber evidence="1">5.6.2.3</ecNumber>
    </recommendedName>
</protein>
<organism evidence="3 4">
    <name type="scientific">Ceriporiopsis subvermispora (strain B)</name>
    <name type="common">White-rot fungus</name>
    <name type="synonym">Gelatoporia subvermispora</name>
    <dbReference type="NCBI Taxonomy" id="914234"/>
    <lineage>
        <taxon>Eukaryota</taxon>
        <taxon>Fungi</taxon>
        <taxon>Dikarya</taxon>
        <taxon>Basidiomycota</taxon>
        <taxon>Agaricomycotina</taxon>
        <taxon>Agaricomycetes</taxon>
        <taxon>Polyporales</taxon>
        <taxon>Gelatoporiaceae</taxon>
        <taxon>Gelatoporia</taxon>
    </lineage>
</organism>
<proteinExistence type="inferred from homology"/>
<evidence type="ECO:0000256" key="1">
    <source>
        <dbReference type="RuleBase" id="RU363044"/>
    </source>
</evidence>
<keyword evidence="1" id="KW-0347">Helicase</keyword>
<dbReference type="PANTHER" id="PTHR10492">
    <property type="match status" value="1"/>
</dbReference>
<accession>M2RHK9</accession>
<dbReference type="GO" id="GO:0006281">
    <property type="term" value="P:DNA repair"/>
    <property type="evidence" value="ECO:0007669"/>
    <property type="project" value="UniProtKB-KW"/>
</dbReference>